<proteinExistence type="predicted"/>
<dbReference type="Gene3D" id="2.60.120.10">
    <property type="entry name" value="Jelly Rolls"/>
    <property type="match status" value="1"/>
</dbReference>
<organism evidence="5 6">
    <name type="scientific">Taurinivorans muris</name>
    <dbReference type="NCBI Taxonomy" id="2787751"/>
    <lineage>
        <taxon>Bacteria</taxon>
        <taxon>Pseudomonadati</taxon>
        <taxon>Thermodesulfobacteriota</taxon>
        <taxon>Desulfovibrionia</taxon>
        <taxon>Desulfovibrionales</taxon>
        <taxon>Desulfovibrionaceae</taxon>
        <taxon>Taurinivorans</taxon>
    </lineage>
</organism>
<dbReference type="InterPro" id="IPR037923">
    <property type="entry name" value="HTH-like"/>
</dbReference>
<keyword evidence="2" id="KW-0238">DNA-binding</keyword>
<dbReference type="PANTHER" id="PTHR46796">
    <property type="entry name" value="HTH-TYPE TRANSCRIPTIONAL ACTIVATOR RHAS-RELATED"/>
    <property type="match status" value="1"/>
</dbReference>
<dbReference type="EMBL" id="CP065938">
    <property type="protein sequence ID" value="UWX05671.1"/>
    <property type="molecule type" value="Genomic_DNA"/>
</dbReference>
<dbReference type="InterPro" id="IPR009057">
    <property type="entry name" value="Homeodomain-like_sf"/>
</dbReference>
<evidence type="ECO:0000256" key="3">
    <source>
        <dbReference type="ARBA" id="ARBA00023163"/>
    </source>
</evidence>
<evidence type="ECO:0000259" key="4">
    <source>
        <dbReference type="PROSITE" id="PS01124"/>
    </source>
</evidence>
<sequence>MKKGMRTAVYDSGLCIEAYCFNGIVQPFPNHFHEYYVLGLVGEGERLLFCNNKKSQLKKGSILLFNPEDTHGCRQNDERTFAYRCFNISRKRMLELTEEITGKRKLPLFSRNVFYHAEIMYYFYSLHEKIMNGASDFEKEEGILFLISALIRNYGRFCETALPECGEQVKKACEFMREQYGGRISLEELCRHAGLSKSTLLRAFIKEKGISPYRYLEAVRVNEAKILLEKGIPPADVACQTGFFDQSHFTHYFNKLIGISPGAYHGIFSGIGKRGRHDG</sequence>
<evidence type="ECO:0000256" key="1">
    <source>
        <dbReference type="ARBA" id="ARBA00023015"/>
    </source>
</evidence>
<feature type="domain" description="HTH araC/xylS-type" evidence="4">
    <location>
        <begin position="170"/>
        <end position="267"/>
    </location>
</feature>
<dbReference type="InterPro" id="IPR003313">
    <property type="entry name" value="AraC-bd"/>
</dbReference>
<dbReference type="PROSITE" id="PS01124">
    <property type="entry name" value="HTH_ARAC_FAMILY_2"/>
    <property type="match status" value="1"/>
</dbReference>
<gene>
    <name evidence="5" type="ORF">JBF11_09550</name>
</gene>
<dbReference type="Pfam" id="PF12833">
    <property type="entry name" value="HTH_18"/>
    <property type="match status" value="1"/>
</dbReference>
<evidence type="ECO:0000313" key="6">
    <source>
        <dbReference type="Proteomes" id="UP001058120"/>
    </source>
</evidence>
<dbReference type="InterPro" id="IPR050204">
    <property type="entry name" value="AraC_XylS_family_regulators"/>
</dbReference>
<name>A0ABY5Y1J8_9BACT</name>
<dbReference type="InterPro" id="IPR018060">
    <property type="entry name" value="HTH_AraC"/>
</dbReference>
<dbReference type="SUPFAM" id="SSF46689">
    <property type="entry name" value="Homeodomain-like"/>
    <property type="match status" value="2"/>
</dbReference>
<protein>
    <submittedName>
        <fullName evidence="5">Helix-turn-helix domain-containing protein</fullName>
    </submittedName>
</protein>
<dbReference type="Gene3D" id="1.10.10.60">
    <property type="entry name" value="Homeodomain-like"/>
    <property type="match status" value="1"/>
</dbReference>
<dbReference type="SUPFAM" id="SSF51215">
    <property type="entry name" value="Regulatory protein AraC"/>
    <property type="match status" value="1"/>
</dbReference>
<dbReference type="Proteomes" id="UP001058120">
    <property type="component" value="Chromosome"/>
</dbReference>
<dbReference type="RefSeq" id="WP_334315259.1">
    <property type="nucleotide sequence ID" value="NZ_CP065938.1"/>
</dbReference>
<accession>A0ABY5Y1J8</accession>
<dbReference type="SMART" id="SM00342">
    <property type="entry name" value="HTH_ARAC"/>
    <property type="match status" value="1"/>
</dbReference>
<dbReference type="Pfam" id="PF02311">
    <property type="entry name" value="AraC_binding"/>
    <property type="match status" value="1"/>
</dbReference>
<dbReference type="InterPro" id="IPR014710">
    <property type="entry name" value="RmlC-like_jellyroll"/>
</dbReference>
<keyword evidence="6" id="KW-1185">Reference proteome</keyword>
<dbReference type="PANTHER" id="PTHR46796:SF2">
    <property type="entry name" value="TRANSCRIPTIONAL REGULATORY PROTEIN"/>
    <property type="match status" value="1"/>
</dbReference>
<evidence type="ECO:0000313" key="5">
    <source>
        <dbReference type="EMBL" id="UWX05671.1"/>
    </source>
</evidence>
<evidence type="ECO:0000256" key="2">
    <source>
        <dbReference type="ARBA" id="ARBA00023125"/>
    </source>
</evidence>
<keyword evidence="1" id="KW-0805">Transcription regulation</keyword>
<keyword evidence="3" id="KW-0804">Transcription</keyword>
<reference evidence="5" key="1">
    <citation type="submission" date="2020-12" db="EMBL/GenBank/DDBJ databases">
        <title>Taurinivorans muris gen. nov., sp. nov., fundamental and realized metabolic niche of a ubiquitous sulfidogenic bacterium in the murine intestine.</title>
        <authorList>
            <person name="Ye H."/>
            <person name="Hanson B.T."/>
            <person name="Loy A."/>
        </authorList>
    </citation>
    <scope>NUCLEOTIDE SEQUENCE</scope>
    <source>
        <strain evidence="5">LT0009</strain>
    </source>
</reference>